<evidence type="ECO:0000313" key="4">
    <source>
        <dbReference type="Proteomes" id="UP000198727"/>
    </source>
</evidence>
<keyword evidence="1" id="KW-0472">Membrane</keyword>
<evidence type="ECO:0000256" key="1">
    <source>
        <dbReference type="SAM" id="Phobius"/>
    </source>
</evidence>
<feature type="transmembrane region" description="Helical" evidence="1">
    <location>
        <begin position="20"/>
        <end position="41"/>
    </location>
</feature>
<dbReference type="EMBL" id="FOWW01000016">
    <property type="protein sequence ID" value="SFQ73701.1"/>
    <property type="molecule type" value="Genomic_DNA"/>
</dbReference>
<feature type="domain" description="TadE-like" evidence="2">
    <location>
        <begin position="13"/>
        <end position="55"/>
    </location>
</feature>
<dbReference type="InterPro" id="IPR012495">
    <property type="entry name" value="TadE-like_dom"/>
</dbReference>
<accession>A0A1I6AYB9</accession>
<evidence type="ECO:0000313" key="3">
    <source>
        <dbReference type="EMBL" id="SFQ73701.1"/>
    </source>
</evidence>
<reference evidence="4" key="1">
    <citation type="submission" date="2016-10" db="EMBL/GenBank/DDBJ databases">
        <authorList>
            <person name="Varghese N."/>
            <person name="Submissions S."/>
        </authorList>
    </citation>
    <scope>NUCLEOTIDE SEQUENCE [LARGE SCALE GENOMIC DNA]</scope>
    <source>
        <strain evidence="4">CGMCC 4.5579</strain>
    </source>
</reference>
<dbReference type="RefSeq" id="WP_092537030.1">
    <property type="nucleotide sequence ID" value="NZ_FOWW01000016.1"/>
</dbReference>
<protein>
    <recommendedName>
        <fullName evidence="2">TadE-like domain-containing protein</fullName>
    </recommendedName>
</protein>
<sequence>MSPRCPSTGSERGTVTVEAAIGLSALIAVFVLVLGAAVALVQNIRCADAAREAARLTARGDRSSAAAAVRSIAPAGARLDVREDGHAVRVEVVAPGIWPLPGLVPRGRAYAVLEPRVAEPGTAGGAEHAGP</sequence>
<gene>
    <name evidence="3" type="ORF">SAMN05421810_1165</name>
</gene>
<keyword evidence="1" id="KW-1133">Transmembrane helix</keyword>
<dbReference type="NCBIfam" id="NF041390">
    <property type="entry name" value="TadE_Rv3655c"/>
    <property type="match status" value="1"/>
</dbReference>
<dbReference type="STRING" id="587909.SAMN05421810_1165"/>
<organism evidence="3 4">
    <name type="scientific">Amycolatopsis arida</name>
    <dbReference type="NCBI Taxonomy" id="587909"/>
    <lineage>
        <taxon>Bacteria</taxon>
        <taxon>Bacillati</taxon>
        <taxon>Actinomycetota</taxon>
        <taxon>Actinomycetes</taxon>
        <taxon>Pseudonocardiales</taxon>
        <taxon>Pseudonocardiaceae</taxon>
        <taxon>Amycolatopsis</taxon>
    </lineage>
</organism>
<keyword evidence="1" id="KW-0812">Transmembrane</keyword>
<evidence type="ECO:0000259" key="2">
    <source>
        <dbReference type="Pfam" id="PF07811"/>
    </source>
</evidence>
<dbReference type="AlphaFoldDB" id="A0A1I6AYB9"/>
<dbReference type="Proteomes" id="UP000198727">
    <property type="component" value="Unassembled WGS sequence"/>
</dbReference>
<dbReference type="Pfam" id="PF07811">
    <property type="entry name" value="TadE"/>
    <property type="match status" value="1"/>
</dbReference>
<dbReference type="InterPro" id="IPR049790">
    <property type="entry name" value="Rv3655c/TadE"/>
</dbReference>
<keyword evidence="4" id="KW-1185">Reference proteome</keyword>
<name>A0A1I6AYB9_9PSEU</name>
<proteinExistence type="predicted"/>